<evidence type="ECO:0000313" key="2">
    <source>
        <dbReference type="Proteomes" id="UP000054324"/>
    </source>
</evidence>
<protein>
    <submittedName>
        <fullName evidence="1">Uncharacterized protein</fullName>
    </submittedName>
</protein>
<organism evidence="1 2">
    <name type="scientific">Opisthorchis viverrini</name>
    <name type="common">Southeast Asian liver fluke</name>
    <dbReference type="NCBI Taxonomy" id="6198"/>
    <lineage>
        <taxon>Eukaryota</taxon>
        <taxon>Metazoa</taxon>
        <taxon>Spiralia</taxon>
        <taxon>Lophotrochozoa</taxon>
        <taxon>Platyhelminthes</taxon>
        <taxon>Trematoda</taxon>
        <taxon>Digenea</taxon>
        <taxon>Opisthorchiida</taxon>
        <taxon>Opisthorchiata</taxon>
        <taxon>Opisthorchiidae</taxon>
        <taxon>Opisthorchis</taxon>
    </lineage>
</organism>
<dbReference type="Proteomes" id="UP000054324">
    <property type="component" value="Unassembled WGS sequence"/>
</dbReference>
<proteinExistence type="predicted"/>
<dbReference type="KEGG" id="ovi:T265_07652"/>
<sequence length="89" mass="10197">MMKLKTHILLDHDLDPRIMMLSSPDQVLQVALQLAINQKQRIILPVLGLLQLYQLTLMPLDPSSSIRKTFHPPYFPFIRQSTVSSVKMG</sequence>
<dbReference type="GeneID" id="20321831"/>
<keyword evidence="2" id="KW-1185">Reference proteome</keyword>
<accession>A0A074ZGI9</accession>
<dbReference type="AlphaFoldDB" id="A0A074ZGI9"/>
<name>A0A074ZGI9_OPIVI</name>
<reference evidence="1 2" key="1">
    <citation type="submission" date="2013-11" db="EMBL/GenBank/DDBJ databases">
        <title>Opisthorchis viverrini - life in the bile duct.</title>
        <authorList>
            <person name="Young N.D."/>
            <person name="Nagarajan N."/>
            <person name="Lin S.J."/>
            <person name="Korhonen P.K."/>
            <person name="Jex A.R."/>
            <person name="Hall R.S."/>
            <person name="Safavi-Hemami H."/>
            <person name="Kaewkong W."/>
            <person name="Bertrand D."/>
            <person name="Gao S."/>
            <person name="Seet Q."/>
            <person name="Wongkham S."/>
            <person name="Teh B.T."/>
            <person name="Wongkham C."/>
            <person name="Intapan P.M."/>
            <person name="Maleewong W."/>
            <person name="Yang X."/>
            <person name="Hu M."/>
            <person name="Wang Z."/>
            <person name="Hofmann A."/>
            <person name="Sternberg P.W."/>
            <person name="Tan P."/>
            <person name="Wang J."/>
            <person name="Gasser R.B."/>
        </authorList>
    </citation>
    <scope>NUCLEOTIDE SEQUENCE [LARGE SCALE GENOMIC DNA]</scope>
</reference>
<evidence type="ECO:0000313" key="1">
    <source>
        <dbReference type="EMBL" id="KER24767.1"/>
    </source>
</evidence>
<dbReference type="CTD" id="20321831"/>
<gene>
    <name evidence="1" type="ORF">T265_07652</name>
</gene>
<dbReference type="EMBL" id="KL596798">
    <property type="protein sequence ID" value="KER24767.1"/>
    <property type="molecule type" value="Genomic_DNA"/>
</dbReference>
<dbReference type="RefSeq" id="XP_009171489.1">
    <property type="nucleotide sequence ID" value="XM_009173225.1"/>
</dbReference>